<dbReference type="AlphaFoldDB" id="A0A517MB98"/>
<name>A0A517MB98_9BACT</name>
<evidence type="ECO:0000313" key="3">
    <source>
        <dbReference type="Proteomes" id="UP000320672"/>
    </source>
</evidence>
<protein>
    <submittedName>
        <fullName evidence="2">Uncharacterized protein</fullName>
    </submittedName>
</protein>
<dbReference type="EMBL" id="CP036262">
    <property type="protein sequence ID" value="QDS92121.1"/>
    <property type="molecule type" value="Genomic_DNA"/>
</dbReference>
<reference evidence="2 3" key="1">
    <citation type="submission" date="2019-02" db="EMBL/GenBank/DDBJ databases">
        <title>Deep-cultivation of Planctomycetes and their phenomic and genomic characterization uncovers novel biology.</title>
        <authorList>
            <person name="Wiegand S."/>
            <person name="Jogler M."/>
            <person name="Boedeker C."/>
            <person name="Pinto D."/>
            <person name="Vollmers J."/>
            <person name="Rivas-Marin E."/>
            <person name="Kohn T."/>
            <person name="Peeters S.H."/>
            <person name="Heuer A."/>
            <person name="Rast P."/>
            <person name="Oberbeckmann S."/>
            <person name="Bunk B."/>
            <person name="Jeske O."/>
            <person name="Meyerdierks A."/>
            <person name="Storesund J.E."/>
            <person name="Kallscheuer N."/>
            <person name="Luecker S."/>
            <person name="Lage O.M."/>
            <person name="Pohl T."/>
            <person name="Merkel B.J."/>
            <person name="Hornburger P."/>
            <person name="Mueller R.-W."/>
            <person name="Bruemmer F."/>
            <person name="Labrenz M."/>
            <person name="Spormann A.M."/>
            <person name="Op den Camp H."/>
            <person name="Overmann J."/>
            <person name="Amann R."/>
            <person name="Jetten M.S.M."/>
            <person name="Mascher T."/>
            <person name="Medema M.H."/>
            <person name="Devos D.P."/>
            <person name="Kaster A.-K."/>
            <person name="Ovreas L."/>
            <person name="Rohde M."/>
            <person name="Galperin M.Y."/>
            <person name="Jogler C."/>
        </authorList>
    </citation>
    <scope>NUCLEOTIDE SEQUENCE [LARGE SCALE GENOMIC DNA]</scope>
    <source>
        <strain evidence="2 3">FF011L</strain>
    </source>
</reference>
<keyword evidence="3" id="KW-1185">Reference proteome</keyword>
<proteinExistence type="predicted"/>
<organism evidence="2 3">
    <name type="scientific">Roseimaritima multifibrata</name>
    <dbReference type="NCBI Taxonomy" id="1930274"/>
    <lineage>
        <taxon>Bacteria</taxon>
        <taxon>Pseudomonadati</taxon>
        <taxon>Planctomycetota</taxon>
        <taxon>Planctomycetia</taxon>
        <taxon>Pirellulales</taxon>
        <taxon>Pirellulaceae</taxon>
        <taxon>Roseimaritima</taxon>
    </lineage>
</organism>
<gene>
    <name evidence="2" type="ORF">FF011L_08570</name>
</gene>
<evidence type="ECO:0000256" key="1">
    <source>
        <dbReference type="SAM" id="MobiDB-lite"/>
    </source>
</evidence>
<evidence type="ECO:0000313" key="2">
    <source>
        <dbReference type="EMBL" id="QDS92121.1"/>
    </source>
</evidence>
<feature type="region of interest" description="Disordered" evidence="1">
    <location>
        <begin position="65"/>
        <end position="89"/>
    </location>
</feature>
<dbReference type="Proteomes" id="UP000320672">
    <property type="component" value="Chromosome"/>
</dbReference>
<dbReference type="KEGG" id="rml:FF011L_08570"/>
<accession>A0A517MB98</accession>
<sequence>MISDGCENVIAIRAVAKQGLLKGLLVAAPLYNVLPTESETGSQKKASLAAIANIVADPYQCSKQAKTRNRVNQNSASTRTRTRTRTPSLLHSFTPSLLHSFTPSLLHSVSPQKNPAWKKPDGISYIEFKRFA</sequence>